<gene>
    <name evidence="2" type="ORF">D8674_004203</name>
</gene>
<organism evidence="2 3">
    <name type="scientific">Pyrus ussuriensis x Pyrus communis</name>
    <dbReference type="NCBI Taxonomy" id="2448454"/>
    <lineage>
        <taxon>Eukaryota</taxon>
        <taxon>Viridiplantae</taxon>
        <taxon>Streptophyta</taxon>
        <taxon>Embryophyta</taxon>
        <taxon>Tracheophyta</taxon>
        <taxon>Spermatophyta</taxon>
        <taxon>Magnoliopsida</taxon>
        <taxon>eudicotyledons</taxon>
        <taxon>Gunneridae</taxon>
        <taxon>Pentapetalae</taxon>
        <taxon>rosids</taxon>
        <taxon>fabids</taxon>
        <taxon>Rosales</taxon>
        <taxon>Rosaceae</taxon>
        <taxon>Amygdaloideae</taxon>
        <taxon>Maleae</taxon>
        <taxon>Pyrus</taxon>
    </lineage>
</organism>
<reference evidence="2 3" key="1">
    <citation type="submission" date="2019-09" db="EMBL/GenBank/DDBJ databases">
        <authorList>
            <person name="Ou C."/>
        </authorList>
    </citation>
    <scope>NUCLEOTIDE SEQUENCE [LARGE SCALE GENOMIC DNA]</scope>
    <source>
        <strain evidence="2">S2</strain>
        <tissue evidence="2">Leaf</tissue>
    </source>
</reference>
<keyword evidence="3" id="KW-1185">Reference proteome</keyword>
<accession>A0A5N5FJ76</accession>
<dbReference type="Proteomes" id="UP000327157">
    <property type="component" value="Chromosome 10"/>
</dbReference>
<evidence type="ECO:0000256" key="1">
    <source>
        <dbReference type="SAM" id="Phobius"/>
    </source>
</evidence>
<comment type="caution">
    <text evidence="2">The sequence shown here is derived from an EMBL/GenBank/DDBJ whole genome shotgun (WGS) entry which is preliminary data.</text>
</comment>
<dbReference type="AlphaFoldDB" id="A0A5N5FJ76"/>
<keyword evidence="1" id="KW-0812">Transmembrane</keyword>
<evidence type="ECO:0000313" key="3">
    <source>
        <dbReference type="Proteomes" id="UP000327157"/>
    </source>
</evidence>
<sequence length="80" mass="9218">MQSVAFRPLQSVEAQKKNRIQVSNNKKPPFFYETHYSGSDCGGFFDSLIMAVGQLLAFALLAWKWLLFVQDCKSWELSRL</sequence>
<reference evidence="2 3" key="3">
    <citation type="submission" date="2019-11" db="EMBL/GenBank/DDBJ databases">
        <title>A de novo genome assembly of a pear dwarfing rootstock.</title>
        <authorList>
            <person name="Wang F."/>
            <person name="Wang J."/>
            <person name="Li S."/>
            <person name="Zhang Y."/>
            <person name="Fang M."/>
            <person name="Ma L."/>
            <person name="Zhao Y."/>
            <person name="Jiang S."/>
        </authorList>
    </citation>
    <scope>NUCLEOTIDE SEQUENCE [LARGE SCALE GENOMIC DNA]</scope>
    <source>
        <strain evidence="2">S2</strain>
        <tissue evidence="2">Leaf</tissue>
    </source>
</reference>
<keyword evidence="1" id="KW-1133">Transmembrane helix</keyword>
<proteinExistence type="predicted"/>
<evidence type="ECO:0000313" key="2">
    <source>
        <dbReference type="EMBL" id="KAB2603198.1"/>
    </source>
</evidence>
<feature type="transmembrane region" description="Helical" evidence="1">
    <location>
        <begin position="48"/>
        <end position="69"/>
    </location>
</feature>
<dbReference type="EMBL" id="SMOL01000695">
    <property type="protein sequence ID" value="KAB2603198.1"/>
    <property type="molecule type" value="Genomic_DNA"/>
</dbReference>
<keyword evidence="1" id="KW-0472">Membrane</keyword>
<reference evidence="3" key="2">
    <citation type="submission" date="2019-10" db="EMBL/GenBank/DDBJ databases">
        <title>A de novo genome assembly of a pear dwarfing rootstock.</title>
        <authorList>
            <person name="Wang F."/>
            <person name="Wang J."/>
            <person name="Li S."/>
            <person name="Zhang Y."/>
            <person name="Fang M."/>
            <person name="Ma L."/>
            <person name="Zhao Y."/>
            <person name="Jiang S."/>
        </authorList>
    </citation>
    <scope>NUCLEOTIDE SEQUENCE [LARGE SCALE GENOMIC DNA]</scope>
</reference>
<name>A0A5N5FJ76_9ROSA</name>
<protein>
    <submittedName>
        <fullName evidence="2">Pentatricopeptide repeat-containing protein</fullName>
    </submittedName>
</protein>